<feature type="transmembrane region" description="Helical" evidence="1">
    <location>
        <begin position="285"/>
        <end position="303"/>
    </location>
</feature>
<keyword evidence="1" id="KW-0812">Transmembrane</keyword>
<dbReference type="Pfam" id="PF19478">
    <property type="entry name" value="TrbL_2"/>
    <property type="match status" value="1"/>
</dbReference>
<keyword evidence="1" id="KW-1133">Transmembrane helix</keyword>
<evidence type="ECO:0000313" key="3">
    <source>
        <dbReference type="Proteomes" id="UP001211015"/>
    </source>
</evidence>
<keyword evidence="1" id="KW-0472">Membrane</keyword>
<dbReference type="AlphaFoldDB" id="A0AAW6E9E5"/>
<name>A0AAW6E9E5_9FIRM</name>
<evidence type="ECO:0000256" key="1">
    <source>
        <dbReference type="SAM" id="Phobius"/>
    </source>
</evidence>
<sequence>MGVISDAIDALEDWCCDLFKDGIKSQFDGISDLLTDTFAQTTGSGAKGNLVSNFLTKHPAQFTGTAGSAPTGYGIWATIETLCNNVVVPIGGFILTVILLNELCQMVIRGNNFKDFDDSIFIKWIIKALCGVILVANTYYIASALFSFGTNVCSNGLATLFGSGDYLSKSLAIKKSALNSLGLGELMTVWFISLIVHLGVMILIVAIVITLASRIIEVFMYLSIAPIPMATMMDSGEWASIGKNWVKQLLALSFQGFFIVVALGIFKTLFSNMIATLNSSKDGVIMQMAMLMGYTAALIFTILRTGVISKSVFNAH</sequence>
<accession>A0AAW6E9E5</accession>
<dbReference type="Proteomes" id="UP001211015">
    <property type="component" value="Unassembled WGS sequence"/>
</dbReference>
<feature type="transmembrane region" description="Helical" evidence="1">
    <location>
        <begin position="188"/>
        <end position="209"/>
    </location>
</feature>
<feature type="transmembrane region" description="Helical" evidence="1">
    <location>
        <begin position="120"/>
        <end position="142"/>
    </location>
</feature>
<evidence type="ECO:0000313" key="2">
    <source>
        <dbReference type="EMBL" id="MDB8745127.1"/>
    </source>
</evidence>
<protein>
    <submittedName>
        <fullName evidence="2">CD0415/CD1112 family protein</fullName>
    </submittedName>
</protein>
<feature type="transmembrane region" description="Helical" evidence="1">
    <location>
        <begin position="245"/>
        <end position="265"/>
    </location>
</feature>
<dbReference type="EMBL" id="JAQMLV010000011">
    <property type="protein sequence ID" value="MDB8745127.1"/>
    <property type="molecule type" value="Genomic_DNA"/>
</dbReference>
<reference evidence="2" key="1">
    <citation type="submission" date="2023-01" db="EMBL/GenBank/DDBJ databases">
        <title>Human gut microbiome strain richness.</title>
        <authorList>
            <person name="Chen-Liaw A."/>
        </authorList>
    </citation>
    <scope>NUCLEOTIDE SEQUENCE</scope>
    <source>
        <strain evidence="2">1001275st1_F4_1001275B_160808</strain>
    </source>
</reference>
<dbReference type="InterPro" id="IPR045798">
    <property type="entry name" value="TrbL_Firmicutes"/>
</dbReference>
<comment type="caution">
    <text evidence="2">The sequence shown here is derived from an EMBL/GenBank/DDBJ whole genome shotgun (WGS) entry which is preliminary data.</text>
</comment>
<gene>
    <name evidence="2" type="ORF">PNU62_08885</name>
</gene>
<feature type="transmembrane region" description="Helical" evidence="1">
    <location>
        <begin position="86"/>
        <end position="108"/>
    </location>
</feature>
<proteinExistence type="predicted"/>
<dbReference type="RefSeq" id="WP_272111793.1">
    <property type="nucleotide sequence ID" value="NZ_JAQMLV010000011.1"/>
</dbReference>
<organism evidence="2 3">
    <name type="scientific">Ruminococcus bicirculans</name>
    <name type="common">ex Wegman et al. 2014</name>
    <dbReference type="NCBI Taxonomy" id="1160721"/>
    <lineage>
        <taxon>Bacteria</taxon>
        <taxon>Bacillati</taxon>
        <taxon>Bacillota</taxon>
        <taxon>Clostridia</taxon>
        <taxon>Eubacteriales</taxon>
        <taxon>Oscillospiraceae</taxon>
        <taxon>Ruminococcus</taxon>
    </lineage>
</organism>